<sequence>MYRQTTRIRNASALKTCRRLELLLLIILAFGGLLSSAVATAAPGDLDTSFGSSGIVTGAGLARYDVKLLVQPDGKIVTFSGSNPFALSRYGINGTLDNSFGIVGTATTLPTGAESFEGKAVALQSDGKIVAVGQINDPVSWRAFAMIRFLSDGSVDTSFGINGLVAISLYSNGTKFRAVAVQADGKIVASGISKSGSTEYFITYRFNPDGSQDTSFNPYSNLTSFSGTTSSGDRQGIALESDGKILMVGKKNNNVTYIDTIVIARINTDGSISQSNTSVQVGSHTSLYNVGAVAVTPIGQILVGGWVSIEGGMGRRYFLSRFSTDLQLDTTFGNGGHVIGAIGDCFECGIDDLAYGPDNKIVATGMYLHALFDERAYLLRFLTDGTPDPTFSKYVSDASLPDIQALALQPDGKVLLAGADGADLALLRLELETRDTSPGAFSFTSETDVTNSVLQTSNLIAVADLDSGTFVPVRVEGGEYAINGSTTYQTGVSLVQNGDQLNVRHMSPATGPTDTDTTLTIGGISAVTNPTVLLGATQAATYTTTTEIPPVPAPAITEPVDGTASNNNTPTITGTSVAGYTVTLRRNGSDLATLTADGSGNWSHTVSALADGDHIFTAIATDGGGNSSAESTAVTLTIDTVAPAAPVITSPADGAISNADSLSVSGTAQASSTVTIKGGETVFGSTSADGSGNWSRTIGGEGTLGEGSLSITAIATDDVSSGLVVSNNAPSVFPIGITTVTFSATDEAGNSDDATAQVTVADLSAPVVTPPSAVTLAAESANGTATTNASGFLSGGSALDTVDGAVSVVAMYMDAHLPLGATTVTFQAMDNAGNTGTATATVTVTDQAAPVVTPPADTTLAASSANGVDISAAAAFIADATATDNVDGTVTITNDAPAVLPLGVTTVTFTASDAASNSGAATATVTVTDQTGPVITTNSGLVLVGDAALGGLNASHLDIQVLLNDVSADDNVDGGVSVSDDAPGFFPIGRRTVTFSATDSAGNSSAESVVVIINDPEATGNDAPAASGTGLTVAQSIAAGLDPNATTTDTDGDGVDDNLEVGDPDNPSDQDGDGVLDVFESGNAATDASHVNGLAAETGTVDIESTGQNLSAVTSSAAGAGAPSGVAFPFGVISYETTVPSAGASQTVRLTFSEPLPDDLVLYKVDLGGNYIEIPATQWNQVDANSIDLTLTDGGPFDLDGVADGKIVDPLAPGGGSAATVSSGGGGSASPWILLLFLLAIVRRAGYVRT</sequence>
<keyword evidence="3" id="KW-0472">Membrane</keyword>
<evidence type="ECO:0000256" key="3">
    <source>
        <dbReference type="SAM" id="Phobius"/>
    </source>
</evidence>
<dbReference type="Pfam" id="PF02494">
    <property type="entry name" value="HYR"/>
    <property type="match status" value="2"/>
</dbReference>
<feature type="compositionally biased region" description="Acidic residues" evidence="2">
    <location>
        <begin position="1050"/>
        <end position="1074"/>
    </location>
</feature>
<keyword evidence="3" id="KW-1133">Transmembrane helix</keyword>
<comment type="caution">
    <text evidence="5">The sequence shown here is derived from an EMBL/GenBank/DDBJ whole genome shotgun (WGS) entry which is preliminary data.</text>
</comment>
<evidence type="ECO:0000259" key="4">
    <source>
        <dbReference type="PROSITE" id="PS50825"/>
    </source>
</evidence>
<dbReference type="Gene3D" id="2.80.10.50">
    <property type="match status" value="3"/>
</dbReference>
<keyword evidence="3" id="KW-0812">Transmembrane</keyword>
<dbReference type="AlphaFoldDB" id="A0A370DFF5"/>
<dbReference type="InterPro" id="IPR003410">
    <property type="entry name" value="HYR_dom"/>
</dbReference>
<dbReference type="SUPFAM" id="SSF101898">
    <property type="entry name" value="NHL repeat"/>
    <property type="match status" value="1"/>
</dbReference>
<name>A0A370DFF5_9GAMM</name>
<reference evidence="5 6" key="1">
    <citation type="journal article" date="2018" name="ISME J.">
        <title>Endosymbiont genomes yield clues of tubeworm success.</title>
        <authorList>
            <person name="Li Y."/>
            <person name="Liles M.R."/>
            <person name="Halanych K.M."/>
        </authorList>
    </citation>
    <scope>NUCLEOTIDE SEQUENCE [LARGE SCALE GENOMIC DNA]</scope>
    <source>
        <strain evidence="5">A1462</strain>
    </source>
</reference>
<feature type="transmembrane region" description="Helical" evidence="3">
    <location>
        <begin position="1229"/>
        <end position="1246"/>
    </location>
</feature>
<dbReference type="InterPro" id="IPR013431">
    <property type="entry name" value="Delta_60_rpt"/>
</dbReference>
<accession>A0A370DFF5</accession>
<dbReference type="InterPro" id="IPR013783">
    <property type="entry name" value="Ig-like_fold"/>
</dbReference>
<gene>
    <name evidence="5" type="ORF">DIZ78_14890</name>
</gene>
<dbReference type="EMBL" id="QFXE01000020">
    <property type="protein sequence ID" value="RDH83280.1"/>
    <property type="molecule type" value="Genomic_DNA"/>
</dbReference>
<dbReference type="InterPro" id="IPR053784">
    <property type="entry name" value="Choice_anch_U_dom"/>
</dbReference>
<evidence type="ECO:0000256" key="1">
    <source>
        <dbReference type="ARBA" id="ARBA00022737"/>
    </source>
</evidence>
<evidence type="ECO:0000256" key="2">
    <source>
        <dbReference type="SAM" id="MobiDB-lite"/>
    </source>
</evidence>
<protein>
    <recommendedName>
        <fullName evidence="4">HYR domain-containing protein</fullName>
    </recommendedName>
</protein>
<evidence type="ECO:0000313" key="6">
    <source>
        <dbReference type="Proteomes" id="UP000254771"/>
    </source>
</evidence>
<proteinExistence type="predicted"/>
<feature type="domain" description="HYR" evidence="4">
    <location>
        <begin position="845"/>
        <end position="929"/>
    </location>
</feature>
<evidence type="ECO:0000313" key="5">
    <source>
        <dbReference type="EMBL" id="RDH83280.1"/>
    </source>
</evidence>
<dbReference type="NCBIfam" id="NF041766">
    <property type="entry name" value="choice_anch_U"/>
    <property type="match status" value="1"/>
</dbReference>
<dbReference type="PANTHER" id="PTHR24273:SF32">
    <property type="entry name" value="HYALIN"/>
    <property type="match status" value="1"/>
</dbReference>
<organism evidence="5 6">
    <name type="scientific">endosymbiont of Escarpia spicata</name>
    <dbReference type="NCBI Taxonomy" id="2200908"/>
    <lineage>
        <taxon>Bacteria</taxon>
        <taxon>Pseudomonadati</taxon>
        <taxon>Pseudomonadota</taxon>
        <taxon>Gammaproteobacteria</taxon>
        <taxon>sulfur-oxidizing symbionts</taxon>
    </lineage>
</organism>
<dbReference type="Proteomes" id="UP000254771">
    <property type="component" value="Unassembled WGS sequence"/>
</dbReference>
<dbReference type="Pfam" id="PF19077">
    <property type="entry name" value="Big_13"/>
    <property type="match status" value="1"/>
</dbReference>
<dbReference type="Gene3D" id="2.60.40.10">
    <property type="entry name" value="Immunoglobulins"/>
    <property type="match status" value="2"/>
</dbReference>
<keyword evidence="1" id="KW-0677">Repeat</keyword>
<dbReference type="NCBIfam" id="NF033510">
    <property type="entry name" value="Ca_tandemer"/>
    <property type="match status" value="2"/>
</dbReference>
<dbReference type="NCBIfam" id="TIGR02608">
    <property type="entry name" value="delta_60_rpt"/>
    <property type="match status" value="7"/>
</dbReference>
<dbReference type="PANTHER" id="PTHR24273">
    <property type="entry name" value="FI04643P-RELATED"/>
    <property type="match status" value="1"/>
</dbReference>
<feature type="region of interest" description="Disordered" evidence="2">
    <location>
        <begin position="1042"/>
        <end position="1075"/>
    </location>
</feature>
<dbReference type="PROSITE" id="PS50825">
    <property type="entry name" value="HYR"/>
    <property type="match status" value="1"/>
</dbReference>
<dbReference type="InterPro" id="IPR044016">
    <property type="entry name" value="Big_13"/>
</dbReference>
<dbReference type="Pfam" id="PF17164">
    <property type="entry name" value="DUF5122"/>
    <property type="match status" value="5"/>
</dbReference>
<keyword evidence="6" id="KW-1185">Reference proteome</keyword>